<evidence type="ECO:0000256" key="1">
    <source>
        <dbReference type="SAM" id="Coils"/>
    </source>
</evidence>
<protein>
    <submittedName>
        <fullName evidence="2">Accessory factor UbiK family protein</fullName>
    </submittedName>
</protein>
<organism evidence="2 3">
    <name type="scientific">Commensalibacter oyaizuii</name>
    <dbReference type="NCBI Taxonomy" id="3043873"/>
    <lineage>
        <taxon>Bacteria</taxon>
        <taxon>Pseudomonadati</taxon>
        <taxon>Pseudomonadota</taxon>
        <taxon>Alphaproteobacteria</taxon>
        <taxon>Acetobacterales</taxon>
        <taxon>Acetobacteraceae</taxon>
    </lineage>
</organism>
<accession>A0ABT6Q189</accession>
<gene>
    <name evidence="2" type="ORF">QJV27_05700</name>
</gene>
<comment type="caution">
    <text evidence="2">The sequence shown here is derived from an EMBL/GenBank/DDBJ whole genome shotgun (WGS) entry which is preliminary data.</text>
</comment>
<feature type="coiled-coil region" evidence="1">
    <location>
        <begin position="59"/>
        <end position="86"/>
    </location>
</feature>
<dbReference type="EMBL" id="JASBAO010000001">
    <property type="protein sequence ID" value="MDI2090867.1"/>
    <property type="molecule type" value="Genomic_DNA"/>
</dbReference>
<dbReference type="Pfam" id="PF04380">
    <property type="entry name" value="BMFP"/>
    <property type="match status" value="1"/>
</dbReference>
<sequence length="96" mass="10791">MPDRKKMFNDASKAAGGAFSVFSGIKEEIGAIVKGRVDEILSTLHLVRREEFEIISEIASRTRSAQEKLEEQVEQLEKRLNQLEGRSDHNDSSTSN</sequence>
<keyword evidence="3" id="KW-1185">Reference proteome</keyword>
<keyword evidence="1" id="KW-0175">Coiled coil</keyword>
<evidence type="ECO:0000313" key="2">
    <source>
        <dbReference type="EMBL" id="MDI2090867.1"/>
    </source>
</evidence>
<dbReference type="InterPro" id="IPR007475">
    <property type="entry name" value="UbiK"/>
</dbReference>
<dbReference type="RefSeq" id="WP_281447986.1">
    <property type="nucleotide sequence ID" value="NZ_JASBAO010000001.1"/>
</dbReference>
<dbReference type="Proteomes" id="UP001431634">
    <property type="component" value="Unassembled WGS sequence"/>
</dbReference>
<name>A0ABT6Q189_9PROT</name>
<proteinExistence type="predicted"/>
<reference evidence="2" key="1">
    <citation type="submission" date="2023-05" db="EMBL/GenBank/DDBJ databases">
        <title>Whole genome sequence of Commensalibacter sp.</title>
        <authorList>
            <person name="Charoenyingcharoen P."/>
            <person name="Yukphan P."/>
        </authorList>
    </citation>
    <scope>NUCLEOTIDE SEQUENCE</scope>
    <source>
        <strain evidence="2">TBRC 16381</strain>
    </source>
</reference>
<evidence type="ECO:0000313" key="3">
    <source>
        <dbReference type="Proteomes" id="UP001431634"/>
    </source>
</evidence>